<feature type="transmembrane region" description="Helical" evidence="6">
    <location>
        <begin position="265"/>
        <end position="287"/>
    </location>
</feature>
<dbReference type="EMBL" id="ADLN01000127">
    <property type="protein sequence ID" value="EHI57036.1"/>
    <property type="molecule type" value="Genomic_DNA"/>
</dbReference>
<keyword evidence="8" id="KW-1185">Reference proteome</keyword>
<evidence type="ECO:0000313" key="8">
    <source>
        <dbReference type="Proteomes" id="UP000005384"/>
    </source>
</evidence>
<evidence type="ECO:0000256" key="6">
    <source>
        <dbReference type="SAM" id="Phobius"/>
    </source>
</evidence>
<keyword evidence="5 6" id="KW-0472">Membrane</keyword>
<dbReference type="Pfam" id="PF02653">
    <property type="entry name" value="BPD_transp_2"/>
    <property type="match status" value="1"/>
</dbReference>
<feature type="transmembrane region" description="Helical" evidence="6">
    <location>
        <begin position="293"/>
        <end position="312"/>
    </location>
</feature>
<evidence type="ECO:0000313" key="7">
    <source>
        <dbReference type="EMBL" id="EHI57036.1"/>
    </source>
</evidence>
<keyword evidence="3 6" id="KW-0812">Transmembrane</keyword>
<feature type="transmembrane region" description="Helical" evidence="6">
    <location>
        <begin position="240"/>
        <end position="258"/>
    </location>
</feature>
<feature type="transmembrane region" description="Helical" evidence="6">
    <location>
        <begin position="156"/>
        <end position="178"/>
    </location>
</feature>
<feature type="transmembrane region" description="Helical" evidence="6">
    <location>
        <begin position="89"/>
        <end position="114"/>
    </location>
</feature>
<comment type="subcellular location">
    <subcellularLocation>
        <location evidence="1">Cell membrane</location>
        <topology evidence="1">Multi-pass membrane protein</topology>
    </subcellularLocation>
</comment>
<keyword evidence="2" id="KW-1003">Cell membrane</keyword>
<sequence>MNRPLKNVLNNYLMTMICLFSLFIFGLYFRDFFTASNIYKVVIQNTYLFVLSLGLTFIMACGGIDFSIGSQISLLSSIMGVLFSMRLPVAVSFAVLAVCGLLCGLLNGILVSYINIPAYVATMITQIGYKGLSYLISKGAVKTHLPRVVNMLSRKIVLGIQADIWVLLFVVLLTSFILKQTYLGKYIEAVGESWDRAERAGVNVRRVNMICFAASGFFCVIAALMLVSQQSMTAPANGNGIEIFGIIAVACAFPGTIIKSKNHRIIILNLLFSIFFVLCIKNCVRFYGRYPNLEYIILGLVTALVFSVNFILDRKNKNI</sequence>
<dbReference type="AlphaFoldDB" id="G5IN65"/>
<gene>
    <name evidence="7" type="ORF">HMPREF9473_04943</name>
</gene>
<reference evidence="7 8" key="1">
    <citation type="submission" date="2011-08" db="EMBL/GenBank/DDBJ databases">
        <title>The Genome Sequence of Clostridium hathewayi WAL-18680.</title>
        <authorList>
            <consortium name="The Broad Institute Genome Sequencing Platform"/>
            <person name="Earl A."/>
            <person name="Ward D."/>
            <person name="Feldgarden M."/>
            <person name="Gevers D."/>
            <person name="Finegold S.M."/>
            <person name="Summanen P.H."/>
            <person name="Molitoris D.R."/>
            <person name="Song M."/>
            <person name="Daigneault M."/>
            <person name="Allen-Vercoe E."/>
            <person name="Young S.K."/>
            <person name="Zeng Q."/>
            <person name="Gargeya S."/>
            <person name="Fitzgerald M."/>
            <person name="Haas B."/>
            <person name="Abouelleil A."/>
            <person name="Alvarado L."/>
            <person name="Arachchi H.M."/>
            <person name="Berlin A."/>
            <person name="Brown A."/>
            <person name="Chapman S.B."/>
            <person name="Chen Z."/>
            <person name="Dunbar C."/>
            <person name="Freedman E."/>
            <person name="Gearin G."/>
            <person name="Gellesch M."/>
            <person name="Goldberg J."/>
            <person name="Griggs A."/>
            <person name="Gujja S."/>
            <person name="Heiman D."/>
            <person name="Howarth C."/>
            <person name="Larson L."/>
            <person name="Lui A."/>
            <person name="MacDonald P.J.P."/>
            <person name="Montmayeur A."/>
            <person name="Murphy C."/>
            <person name="Neiman D."/>
            <person name="Pearson M."/>
            <person name="Priest M."/>
            <person name="Roberts A."/>
            <person name="Saif S."/>
            <person name="Shea T."/>
            <person name="Shenoy N."/>
            <person name="Sisk P."/>
            <person name="Stolte C."/>
            <person name="Sykes S."/>
            <person name="Wortman J."/>
            <person name="Nusbaum C."/>
            <person name="Birren B."/>
        </authorList>
    </citation>
    <scope>NUCLEOTIDE SEQUENCE [LARGE SCALE GENOMIC DNA]</scope>
    <source>
        <strain evidence="7 8">WAL-18680</strain>
    </source>
</reference>
<comment type="caution">
    <text evidence="7">The sequence shown here is derived from an EMBL/GenBank/DDBJ whole genome shotgun (WGS) entry which is preliminary data.</text>
</comment>
<dbReference type="PANTHER" id="PTHR32196">
    <property type="entry name" value="ABC TRANSPORTER PERMEASE PROTEIN YPHD-RELATED-RELATED"/>
    <property type="match status" value="1"/>
</dbReference>
<dbReference type="PANTHER" id="PTHR32196:SF72">
    <property type="entry name" value="RIBOSE IMPORT PERMEASE PROTEIN RBSC"/>
    <property type="match status" value="1"/>
</dbReference>
<dbReference type="GO" id="GO:0022857">
    <property type="term" value="F:transmembrane transporter activity"/>
    <property type="evidence" value="ECO:0007669"/>
    <property type="project" value="InterPro"/>
</dbReference>
<evidence type="ECO:0000256" key="2">
    <source>
        <dbReference type="ARBA" id="ARBA00022475"/>
    </source>
</evidence>
<evidence type="ECO:0008006" key="9">
    <source>
        <dbReference type="Google" id="ProtNLM"/>
    </source>
</evidence>
<dbReference type="HOGENOM" id="CLU_028880_4_0_9"/>
<dbReference type="GO" id="GO:0005886">
    <property type="term" value="C:plasma membrane"/>
    <property type="evidence" value="ECO:0007669"/>
    <property type="project" value="UniProtKB-SubCell"/>
</dbReference>
<name>G5IN65_9FIRM</name>
<evidence type="ECO:0000256" key="5">
    <source>
        <dbReference type="ARBA" id="ARBA00023136"/>
    </source>
</evidence>
<dbReference type="OrthoDB" id="1765588at2"/>
<feature type="transmembrane region" description="Helical" evidence="6">
    <location>
        <begin position="49"/>
        <end position="68"/>
    </location>
</feature>
<protein>
    <recommendedName>
        <fullName evidence="9">ABC transporter permease</fullName>
    </recommendedName>
</protein>
<evidence type="ECO:0000256" key="1">
    <source>
        <dbReference type="ARBA" id="ARBA00004651"/>
    </source>
</evidence>
<feature type="transmembrane region" description="Helical" evidence="6">
    <location>
        <begin position="12"/>
        <end position="29"/>
    </location>
</feature>
<organism evidence="7 8">
    <name type="scientific">Hungatella hathewayi WAL-18680</name>
    <dbReference type="NCBI Taxonomy" id="742737"/>
    <lineage>
        <taxon>Bacteria</taxon>
        <taxon>Bacillati</taxon>
        <taxon>Bacillota</taxon>
        <taxon>Clostridia</taxon>
        <taxon>Lachnospirales</taxon>
        <taxon>Lachnospiraceae</taxon>
        <taxon>Hungatella</taxon>
    </lineage>
</organism>
<dbReference type="RefSeq" id="WP_006782931.1">
    <property type="nucleotide sequence ID" value="NZ_CP040506.1"/>
</dbReference>
<dbReference type="PATRIC" id="fig|742737.3.peg.4927"/>
<proteinExistence type="predicted"/>
<dbReference type="Proteomes" id="UP000005384">
    <property type="component" value="Unassembled WGS sequence"/>
</dbReference>
<keyword evidence="4 6" id="KW-1133">Transmembrane helix</keyword>
<dbReference type="InterPro" id="IPR001851">
    <property type="entry name" value="ABC_transp_permease"/>
</dbReference>
<accession>G5IN65</accession>
<evidence type="ECO:0000256" key="3">
    <source>
        <dbReference type="ARBA" id="ARBA00022692"/>
    </source>
</evidence>
<feature type="transmembrane region" description="Helical" evidence="6">
    <location>
        <begin position="207"/>
        <end position="228"/>
    </location>
</feature>
<dbReference type="CDD" id="cd06579">
    <property type="entry name" value="TM_PBP1_transp_AraH_like"/>
    <property type="match status" value="1"/>
</dbReference>
<evidence type="ECO:0000256" key="4">
    <source>
        <dbReference type="ARBA" id="ARBA00022989"/>
    </source>
</evidence>